<evidence type="ECO:0000256" key="8">
    <source>
        <dbReference type="ARBA" id="ARBA00038089"/>
    </source>
</evidence>
<dbReference type="AlphaFoldDB" id="A0A077W9M1"/>
<evidence type="ECO:0000256" key="5">
    <source>
        <dbReference type="ARBA" id="ARBA00022771"/>
    </source>
</evidence>
<gene>
    <name evidence="12" type="ORF">LRAMOSA00877</name>
</gene>
<evidence type="ECO:0000259" key="11">
    <source>
        <dbReference type="PROSITE" id="PS50157"/>
    </source>
</evidence>
<feature type="compositionally biased region" description="Polar residues" evidence="10">
    <location>
        <begin position="179"/>
        <end position="192"/>
    </location>
</feature>
<dbReference type="SUPFAM" id="SSF57667">
    <property type="entry name" value="beta-beta-alpha zinc fingers"/>
    <property type="match status" value="2"/>
</dbReference>
<feature type="domain" description="C2H2-type" evidence="11">
    <location>
        <begin position="38"/>
        <end position="68"/>
    </location>
</feature>
<dbReference type="PROSITE" id="PS50157">
    <property type="entry name" value="ZINC_FINGER_C2H2_2"/>
    <property type="match status" value="3"/>
</dbReference>
<proteinExistence type="inferred from homology"/>
<evidence type="ECO:0000256" key="4">
    <source>
        <dbReference type="ARBA" id="ARBA00022737"/>
    </source>
</evidence>
<dbReference type="InterPro" id="IPR048420">
    <property type="entry name" value="Zap1-like_Znf1"/>
</dbReference>
<evidence type="ECO:0000256" key="3">
    <source>
        <dbReference type="ARBA" id="ARBA00022723"/>
    </source>
</evidence>
<keyword evidence="6" id="KW-0862">Zinc</keyword>
<dbReference type="PANTHER" id="PTHR47257">
    <property type="entry name" value="PH-RESPONSE TRANSCRIPTION FACTOR PACC/RIM101"/>
    <property type="match status" value="1"/>
</dbReference>
<feature type="compositionally biased region" description="Basic and acidic residues" evidence="10">
    <location>
        <begin position="517"/>
        <end position="535"/>
    </location>
</feature>
<evidence type="ECO:0000256" key="10">
    <source>
        <dbReference type="SAM" id="MobiDB-lite"/>
    </source>
</evidence>
<keyword evidence="3" id="KW-0479">Metal-binding</keyword>
<evidence type="ECO:0000256" key="1">
    <source>
        <dbReference type="ARBA" id="ARBA00004123"/>
    </source>
</evidence>
<feature type="compositionally biased region" description="Low complexity" evidence="10">
    <location>
        <begin position="602"/>
        <end position="616"/>
    </location>
</feature>
<sequence>MDHHHHHPPSSTVVVPTGAAATSLATTVINSNNNYQQLCCRWTGCSQRFSDPELLYAHLTTDHVGRKSTGNLCLTCHWDHCYVTVVKRDHITSHLRVHVPLKPHHCSYCNKSFKRPQDLKKHEKTHLEEQGAAAARATQHPLTPPTTEESKGHHSRQSSAQLFQQQQQQYPSLFPMSPAPTTMNSPPHSTISDGKLLVSMYDDGDTKDSGKSADRSILSDSSWLHYPTTSATNTTNSSNISPTTSVSPYFNPYAEFTTTTSTLKQSMPATANDDSSYFGYPATANEITSEQALENIVYPNMEHHAAAAEIGYSPEVAHHLNVLQNMLETGAVNPADFAVPVTNDEEMASINAWLERLSQNVAQDPMMLDSMYSIPYVPPSDPYADLLEQQQQPAVEDPYVHSHPIFQETHGITGQRDHYLFQQDMIMMDHQGFQPNIHSTTNLMNANVKSNASFSDKNKHKVPIDGGRRDKSEITETFQAIKTNTSAEARKNLTTLANVFNEKGNNTSRSSPPSETSKSKDNDKEQQQSARETKHSTQQRKPVNKDVMDLLASDLSNLTIKNKEQLYPNVSKDTRKQHKALLNLIRQQINNAYNNSKKENNDNTSTKTTNIINHRT</sequence>
<feature type="compositionally biased region" description="Low complexity" evidence="10">
    <location>
        <begin position="507"/>
        <end position="516"/>
    </location>
</feature>
<comment type="similarity">
    <text evidence="8">Belongs to the pacC/RIM101 family.</text>
</comment>
<keyword evidence="7" id="KW-0539">Nucleus</keyword>
<organism evidence="12">
    <name type="scientific">Lichtheimia ramosa</name>
    <dbReference type="NCBI Taxonomy" id="688394"/>
    <lineage>
        <taxon>Eukaryota</taxon>
        <taxon>Fungi</taxon>
        <taxon>Fungi incertae sedis</taxon>
        <taxon>Mucoromycota</taxon>
        <taxon>Mucoromycotina</taxon>
        <taxon>Mucoromycetes</taxon>
        <taxon>Mucorales</taxon>
        <taxon>Lichtheimiaceae</taxon>
        <taxon>Lichtheimia</taxon>
    </lineage>
</organism>
<feature type="region of interest" description="Disordered" evidence="10">
    <location>
        <begin position="594"/>
        <end position="616"/>
    </location>
</feature>
<dbReference type="PANTHER" id="PTHR47257:SF1">
    <property type="entry name" value="PH-RESPONSE TRANSCRIPTION FACTOR PACC_RIM101"/>
    <property type="match status" value="1"/>
</dbReference>
<evidence type="ECO:0000256" key="6">
    <source>
        <dbReference type="ARBA" id="ARBA00022833"/>
    </source>
</evidence>
<name>A0A077W9M1_9FUNG</name>
<dbReference type="GO" id="GO:0005634">
    <property type="term" value="C:nucleus"/>
    <property type="evidence" value="ECO:0007669"/>
    <property type="project" value="UniProtKB-SubCell"/>
</dbReference>
<comment type="subcellular location">
    <subcellularLocation>
        <location evidence="1">Nucleus</location>
    </subcellularLocation>
</comment>
<feature type="region of interest" description="Disordered" evidence="10">
    <location>
        <begin position="500"/>
        <end position="545"/>
    </location>
</feature>
<evidence type="ECO:0000256" key="2">
    <source>
        <dbReference type="ARBA" id="ARBA00022491"/>
    </source>
</evidence>
<dbReference type="InterPro" id="IPR036236">
    <property type="entry name" value="Znf_C2H2_sf"/>
</dbReference>
<keyword evidence="4" id="KW-0677">Repeat</keyword>
<evidence type="ECO:0000256" key="9">
    <source>
        <dbReference type="PROSITE-ProRule" id="PRU00042"/>
    </source>
</evidence>
<dbReference type="SMART" id="SM00355">
    <property type="entry name" value="ZnF_C2H2"/>
    <property type="match status" value="3"/>
</dbReference>
<dbReference type="EMBL" id="LK023313">
    <property type="protein sequence ID" value="CDS03475.1"/>
    <property type="molecule type" value="Genomic_DNA"/>
</dbReference>
<feature type="compositionally biased region" description="Basic and acidic residues" evidence="10">
    <location>
        <begin position="119"/>
        <end position="129"/>
    </location>
</feature>
<keyword evidence="2" id="KW-0678">Repressor</keyword>
<feature type="domain" description="C2H2-type" evidence="11">
    <location>
        <begin position="74"/>
        <end position="103"/>
    </location>
</feature>
<reference evidence="12" key="1">
    <citation type="journal article" date="2014" name="Genome Announc.">
        <title>De novo whole-genome sequence and genome annotation of Lichtheimia ramosa.</title>
        <authorList>
            <person name="Linde J."/>
            <person name="Schwartze V."/>
            <person name="Binder U."/>
            <person name="Lass-Florl C."/>
            <person name="Voigt K."/>
            <person name="Horn F."/>
        </authorList>
    </citation>
    <scope>NUCLEOTIDE SEQUENCE</scope>
    <source>
        <strain evidence="12">JMRC FSU:6197</strain>
    </source>
</reference>
<evidence type="ECO:0000313" key="12">
    <source>
        <dbReference type="EMBL" id="CDS03475.1"/>
    </source>
</evidence>
<evidence type="ECO:0000256" key="7">
    <source>
        <dbReference type="ARBA" id="ARBA00023242"/>
    </source>
</evidence>
<feature type="compositionally biased region" description="Low complexity" evidence="10">
    <location>
        <begin position="157"/>
        <end position="172"/>
    </location>
</feature>
<feature type="region of interest" description="Disordered" evidence="10">
    <location>
        <begin position="450"/>
        <end position="471"/>
    </location>
</feature>
<feature type="domain" description="C2H2-type" evidence="11">
    <location>
        <begin position="104"/>
        <end position="131"/>
    </location>
</feature>
<feature type="region of interest" description="Disordered" evidence="10">
    <location>
        <begin position="119"/>
        <end position="194"/>
    </location>
</feature>
<dbReference type="GO" id="GO:0008270">
    <property type="term" value="F:zinc ion binding"/>
    <property type="evidence" value="ECO:0007669"/>
    <property type="project" value="UniProtKB-KW"/>
</dbReference>
<dbReference type="Pfam" id="PF21816">
    <property type="entry name" value="Zap1_zf1"/>
    <property type="match status" value="1"/>
</dbReference>
<dbReference type="GO" id="GO:0045944">
    <property type="term" value="P:positive regulation of transcription by RNA polymerase II"/>
    <property type="evidence" value="ECO:0007669"/>
    <property type="project" value="TreeGrafter"/>
</dbReference>
<keyword evidence="5 9" id="KW-0863">Zinc-finger</keyword>
<feature type="compositionally biased region" description="Basic and acidic residues" evidence="10">
    <location>
        <begin position="462"/>
        <end position="471"/>
    </location>
</feature>
<dbReference type="Gene3D" id="3.30.160.60">
    <property type="entry name" value="Classic Zinc Finger"/>
    <property type="match status" value="2"/>
</dbReference>
<protein>
    <submittedName>
        <fullName evidence="12">Putative pH-response transcription factor</fullName>
    </submittedName>
</protein>
<dbReference type="InterPro" id="IPR013087">
    <property type="entry name" value="Znf_C2H2_type"/>
</dbReference>
<dbReference type="Pfam" id="PF00096">
    <property type="entry name" value="zf-C2H2"/>
    <property type="match status" value="1"/>
</dbReference>
<accession>A0A077W9M1</accession>
<dbReference type="InterPro" id="IPR050806">
    <property type="entry name" value="pacC/RIM101"/>
</dbReference>
<dbReference type="OrthoDB" id="6155966at2759"/>
<dbReference type="PROSITE" id="PS00028">
    <property type="entry name" value="ZINC_FINGER_C2H2_1"/>
    <property type="match status" value="3"/>
</dbReference>